<dbReference type="PANTHER" id="PTHR30614:SF0">
    <property type="entry name" value="L-CYSTINE TRANSPORT SYSTEM PERMEASE PROTEIN TCYL"/>
    <property type="match status" value="1"/>
</dbReference>
<dbReference type="InterPro" id="IPR035906">
    <property type="entry name" value="MetI-like_sf"/>
</dbReference>
<dbReference type="GO" id="GO:0022857">
    <property type="term" value="F:transmembrane transporter activity"/>
    <property type="evidence" value="ECO:0007669"/>
    <property type="project" value="InterPro"/>
</dbReference>
<keyword evidence="4" id="KW-1003">Cell membrane</keyword>
<keyword evidence="8 12" id="KW-0472">Membrane</keyword>
<dbReference type="EMBL" id="CP010536">
    <property type="protein sequence ID" value="AJG20718.1"/>
    <property type="molecule type" value="Genomic_DNA"/>
</dbReference>
<evidence type="ECO:0000256" key="1">
    <source>
        <dbReference type="ARBA" id="ARBA00004429"/>
    </source>
</evidence>
<evidence type="ECO:0000256" key="12">
    <source>
        <dbReference type="RuleBase" id="RU363032"/>
    </source>
</evidence>
<evidence type="ECO:0000259" key="13">
    <source>
        <dbReference type="PROSITE" id="PS50928"/>
    </source>
</evidence>
<evidence type="ECO:0000256" key="5">
    <source>
        <dbReference type="ARBA" id="ARBA00022692"/>
    </source>
</evidence>
<feature type="transmembrane region" description="Helical" evidence="12">
    <location>
        <begin position="90"/>
        <end position="111"/>
    </location>
</feature>
<reference evidence="14 15" key="1">
    <citation type="journal article" date="2015" name="Genome Announc.">
        <title>Complete Genome Sequence of Cupriavidus basilensis 4G11, Isolated from the Oak Ridge Field Research Center Site.</title>
        <authorList>
            <person name="Ray J."/>
            <person name="Waters R.J."/>
            <person name="Skerker J.M."/>
            <person name="Kuehl J.V."/>
            <person name="Price M.N."/>
            <person name="Huang J."/>
            <person name="Chakraborty R."/>
            <person name="Arkin A.P."/>
            <person name="Deutschbauer A."/>
        </authorList>
    </citation>
    <scope>NUCLEOTIDE SEQUENCE [LARGE SCALE GENOMIC DNA]</scope>
    <source>
        <strain evidence="14">4G11</strain>
    </source>
</reference>
<protein>
    <recommendedName>
        <fullName evidence="11">Glutamate/aspartate import permease protein GltK</fullName>
    </recommendedName>
</protein>
<feature type="transmembrane region" description="Helical" evidence="12">
    <location>
        <begin position="188"/>
        <end position="210"/>
    </location>
</feature>
<dbReference type="FunFam" id="1.10.3720.10:FF:000006">
    <property type="entry name" value="Glutamate/aspartate ABC transporter, permease protein GltK"/>
    <property type="match status" value="1"/>
</dbReference>
<evidence type="ECO:0000256" key="9">
    <source>
        <dbReference type="ARBA" id="ARBA00060298"/>
    </source>
</evidence>
<evidence type="ECO:0000256" key="7">
    <source>
        <dbReference type="ARBA" id="ARBA00022989"/>
    </source>
</evidence>
<dbReference type="GO" id="GO:0043190">
    <property type="term" value="C:ATP-binding cassette (ABC) transporter complex"/>
    <property type="evidence" value="ECO:0007669"/>
    <property type="project" value="InterPro"/>
</dbReference>
<proteinExistence type="inferred from homology"/>
<keyword evidence="5 12" id="KW-0812">Transmembrane</keyword>
<dbReference type="PROSITE" id="PS50928">
    <property type="entry name" value="ABC_TM1"/>
    <property type="match status" value="1"/>
</dbReference>
<evidence type="ECO:0000256" key="6">
    <source>
        <dbReference type="ARBA" id="ARBA00022970"/>
    </source>
</evidence>
<dbReference type="NCBIfam" id="TIGR01726">
    <property type="entry name" value="HEQRo_perm_3TM"/>
    <property type="match status" value="1"/>
</dbReference>
<dbReference type="InterPro" id="IPR000515">
    <property type="entry name" value="MetI-like"/>
</dbReference>
<sequence>MNIDFVQVLPYLPILLKAALLTILLAVVTQVCGTVFGLLLALGRDSRHAVLRGAAFIYIWIFRGTPVLLHLFFVYYAAPMFGLRLEALPAAIIALSMSSAAYNAEIIRAGIRAVHRGQREAAQAVGMTNPRILRHVILPQATRIVLPPYMGNFISHTKSTSLASVITVPELMLSAQTIYSSTYRAVEVLTIAGAIYLALTTVLTLVQLHFENSTVERRGLPARRRRALGLGAATREGA</sequence>
<evidence type="ECO:0000256" key="4">
    <source>
        <dbReference type="ARBA" id="ARBA00022475"/>
    </source>
</evidence>
<keyword evidence="3 12" id="KW-0813">Transport</keyword>
<dbReference type="PANTHER" id="PTHR30614">
    <property type="entry name" value="MEMBRANE COMPONENT OF AMINO ACID ABC TRANSPORTER"/>
    <property type="match status" value="1"/>
</dbReference>
<name>A0A0C4YCV9_9BURK</name>
<keyword evidence="7 12" id="KW-1133">Transmembrane helix</keyword>
<gene>
    <name evidence="14" type="ORF">RR42_m3350</name>
</gene>
<dbReference type="InterPro" id="IPR010065">
    <property type="entry name" value="AA_ABC_transptr_permease_3TM"/>
</dbReference>
<evidence type="ECO:0000256" key="10">
    <source>
        <dbReference type="ARBA" id="ARBA00062718"/>
    </source>
</evidence>
<evidence type="ECO:0000313" key="14">
    <source>
        <dbReference type="EMBL" id="AJG20718.1"/>
    </source>
</evidence>
<dbReference type="OrthoDB" id="7026155at2"/>
<dbReference type="STRING" id="68895.RR42_m3350"/>
<evidence type="ECO:0000256" key="2">
    <source>
        <dbReference type="ARBA" id="ARBA00010072"/>
    </source>
</evidence>
<feature type="transmembrane region" description="Helical" evidence="12">
    <location>
        <begin position="55"/>
        <end position="78"/>
    </location>
</feature>
<evidence type="ECO:0000256" key="11">
    <source>
        <dbReference type="ARBA" id="ARBA00073645"/>
    </source>
</evidence>
<evidence type="ECO:0000256" key="3">
    <source>
        <dbReference type="ARBA" id="ARBA00022448"/>
    </source>
</evidence>
<dbReference type="SUPFAM" id="SSF161098">
    <property type="entry name" value="MetI-like"/>
    <property type="match status" value="1"/>
</dbReference>
<evidence type="ECO:0000256" key="8">
    <source>
        <dbReference type="ARBA" id="ARBA00023136"/>
    </source>
</evidence>
<dbReference type="RefSeq" id="WP_063778419.1">
    <property type="nucleotide sequence ID" value="NZ_CP010536.1"/>
</dbReference>
<feature type="transmembrane region" description="Helical" evidence="12">
    <location>
        <begin position="20"/>
        <end position="43"/>
    </location>
</feature>
<dbReference type="KEGG" id="cbw:RR42_m3350"/>
<comment type="subunit">
    <text evidence="10">The complex is composed of two ATP-binding proteins (GltL), two transmembrane proteins (GltJ and GltK) and a solute-binding protein (GltI).</text>
</comment>
<organism evidence="14 15">
    <name type="scientific">Cupriavidus basilensis</name>
    <dbReference type="NCBI Taxonomy" id="68895"/>
    <lineage>
        <taxon>Bacteria</taxon>
        <taxon>Pseudomonadati</taxon>
        <taxon>Pseudomonadota</taxon>
        <taxon>Betaproteobacteria</taxon>
        <taxon>Burkholderiales</taxon>
        <taxon>Burkholderiaceae</taxon>
        <taxon>Cupriavidus</taxon>
    </lineage>
</organism>
<dbReference type="Pfam" id="PF00528">
    <property type="entry name" value="BPD_transp_1"/>
    <property type="match status" value="1"/>
</dbReference>
<dbReference type="InterPro" id="IPR043429">
    <property type="entry name" value="ArtM/GltK/GlnP/TcyL/YhdX-like"/>
</dbReference>
<dbReference type="Proteomes" id="UP000031843">
    <property type="component" value="Chromosome main"/>
</dbReference>
<comment type="function">
    <text evidence="9">Part of the ABC transporter complex GltIJKL involved in glutamate and aspartate uptake. Probably responsible for the translocation of the substrate across the membrane.</text>
</comment>
<comment type="similarity">
    <text evidence="2">Belongs to the binding-protein-dependent transport system permease family. HisMQ subfamily.</text>
</comment>
<accession>A0A0C4YCV9</accession>
<dbReference type="Gene3D" id="1.10.3720.10">
    <property type="entry name" value="MetI-like"/>
    <property type="match status" value="1"/>
</dbReference>
<dbReference type="CDD" id="cd06261">
    <property type="entry name" value="TM_PBP2"/>
    <property type="match status" value="1"/>
</dbReference>
<feature type="domain" description="ABC transmembrane type-1" evidence="13">
    <location>
        <begin position="19"/>
        <end position="207"/>
    </location>
</feature>
<keyword evidence="15" id="KW-1185">Reference proteome</keyword>
<evidence type="ECO:0000313" key="15">
    <source>
        <dbReference type="Proteomes" id="UP000031843"/>
    </source>
</evidence>
<keyword evidence="6" id="KW-0029">Amino-acid transport</keyword>
<dbReference type="AlphaFoldDB" id="A0A0C4YCV9"/>
<comment type="subcellular location">
    <subcellularLocation>
        <location evidence="1">Cell inner membrane</location>
        <topology evidence="1">Multi-pass membrane protein</topology>
    </subcellularLocation>
    <subcellularLocation>
        <location evidence="12">Cell membrane</location>
        <topology evidence="12">Multi-pass membrane protein</topology>
    </subcellularLocation>
</comment>
<dbReference type="GO" id="GO:0006865">
    <property type="term" value="P:amino acid transport"/>
    <property type="evidence" value="ECO:0007669"/>
    <property type="project" value="UniProtKB-KW"/>
</dbReference>